<sequence>MVTWLIVNTGPVRIDLHCHSTVSDGTDTPTELVTAARAAGLDAVAITDHDTTAGWDEAAAALAPGQRLLRGAELTCASPDGRGGQCTIHLLAYLFDPHAEAVVAEHAKTRAERRVRLHAMASRMAEDGYPVDADALMAELPGDATAGRPHLAQALVRAGVVDSVDQAFSELLHGRNRFYVPSRRTPVLDAIRMTKAAGGVTVLAHGFAHRRGPTVTAEVVEELADAGLDGLEIDHPDHEPPARVQLREIANRRGMVITGSSDYHGTNKTIRLGAETTAPEMLDEIVSRATGAELLVGA</sequence>
<dbReference type="InterPro" id="IPR016195">
    <property type="entry name" value="Pol/histidinol_Pase-like"/>
</dbReference>
<comment type="caution">
    <text evidence="2">The sequence shown here is derived from an EMBL/GenBank/DDBJ whole genome shotgun (WGS) entry which is preliminary data.</text>
</comment>
<accession>A0A2S6GXY4</accession>
<dbReference type="Pfam" id="PF02811">
    <property type="entry name" value="PHP"/>
    <property type="match status" value="1"/>
</dbReference>
<name>A0A2S6GXY4_9PSEU</name>
<reference evidence="2 3" key="1">
    <citation type="submission" date="2018-02" db="EMBL/GenBank/DDBJ databases">
        <title>Genomic Encyclopedia of Archaeal and Bacterial Type Strains, Phase II (KMG-II): from individual species to whole genera.</title>
        <authorList>
            <person name="Goeker M."/>
        </authorList>
    </citation>
    <scope>NUCLEOTIDE SEQUENCE [LARGE SCALE GENOMIC DNA]</scope>
    <source>
        <strain evidence="2 3">YU 961-1</strain>
    </source>
</reference>
<dbReference type="InterPro" id="IPR052018">
    <property type="entry name" value="PHP_domain"/>
</dbReference>
<dbReference type="SUPFAM" id="SSF89550">
    <property type="entry name" value="PHP domain-like"/>
    <property type="match status" value="1"/>
</dbReference>
<keyword evidence="3" id="KW-1185">Reference proteome</keyword>
<evidence type="ECO:0000313" key="2">
    <source>
        <dbReference type="EMBL" id="PPK70102.1"/>
    </source>
</evidence>
<proteinExistence type="predicted"/>
<dbReference type="Gene3D" id="1.10.150.650">
    <property type="match status" value="1"/>
</dbReference>
<dbReference type="InterPro" id="IPR004013">
    <property type="entry name" value="PHP_dom"/>
</dbReference>
<organism evidence="2 3">
    <name type="scientific">Actinokineospora auranticolor</name>
    <dbReference type="NCBI Taxonomy" id="155976"/>
    <lineage>
        <taxon>Bacteria</taxon>
        <taxon>Bacillati</taxon>
        <taxon>Actinomycetota</taxon>
        <taxon>Actinomycetes</taxon>
        <taxon>Pseudonocardiales</taxon>
        <taxon>Pseudonocardiaceae</taxon>
        <taxon>Actinokineospora</taxon>
    </lineage>
</organism>
<dbReference type="InterPro" id="IPR003141">
    <property type="entry name" value="Pol/His_phosphatase_N"/>
</dbReference>
<dbReference type="PANTHER" id="PTHR42924:SF3">
    <property type="entry name" value="POLYMERASE_HISTIDINOL PHOSPHATASE N-TERMINAL DOMAIN-CONTAINING PROTEIN"/>
    <property type="match status" value="1"/>
</dbReference>
<feature type="domain" description="Polymerase/histidinol phosphatase N-terminal" evidence="1">
    <location>
        <begin position="14"/>
        <end position="78"/>
    </location>
</feature>
<evidence type="ECO:0000259" key="1">
    <source>
        <dbReference type="SMART" id="SM00481"/>
    </source>
</evidence>
<dbReference type="GO" id="GO:0004534">
    <property type="term" value="F:5'-3' RNA exonuclease activity"/>
    <property type="evidence" value="ECO:0007669"/>
    <property type="project" value="TreeGrafter"/>
</dbReference>
<dbReference type="Gene3D" id="3.20.20.140">
    <property type="entry name" value="Metal-dependent hydrolases"/>
    <property type="match status" value="1"/>
</dbReference>
<dbReference type="PANTHER" id="PTHR42924">
    <property type="entry name" value="EXONUCLEASE"/>
    <property type="match status" value="1"/>
</dbReference>
<evidence type="ECO:0000313" key="3">
    <source>
        <dbReference type="Proteomes" id="UP000239203"/>
    </source>
</evidence>
<dbReference type="CDD" id="cd07438">
    <property type="entry name" value="PHP_HisPPase_AMP"/>
    <property type="match status" value="1"/>
</dbReference>
<dbReference type="Proteomes" id="UP000239203">
    <property type="component" value="Unassembled WGS sequence"/>
</dbReference>
<dbReference type="SMART" id="SM00481">
    <property type="entry name" value="POLIIIAc"/>
    <property type="match status" value="1"/>
</dbReference>
<dbReference type="AlphaFoldDB" id="A0A2S6GXY4"/>
<gene>
    <name evidence="2" type="ORF">CLV40_10212</name>
</gene>
<dbReference type="EMBL" id="PTIX01000002">
    <property type="protein sequence ID" value="PPK70102.1"/>
    <property type="molecule type" value="Genomic_DNA"/>
</dbReference>
<dbReference type="GO" id="GO:0035312">
    <property type="term" value="F:5'-3' DNA exonuclease activity"/>
    <property type="evidence" value="ECO:0007669"/>
    <property type="project" value="TreeGrafter"/>
</dbReference>
<protein>
    <recommendedName>
        <fullName evidence="1">Polymerase/histidinol phosphatase N-terminal domain-containing protein</fullName>
    </recommendedName>
</protein>